<feature type="region of interest" description="Disordered" evidence="1">
    <location>
        <begin position="290"/>
        <end position="341"/>
    </location>
</feature>
<evidence type="ECO:0000256" key="1">
    <source>
        <dbReference type="SAM" id="MobiDB-lite"/>
    </source>
</evidence>
<organism evidence="3 4">
    <name type="scientific">Seminavis robusta</name>
    <dbReference type="NCBI Taxonomy" id="568900"/>
    <lineage>
        <taxon>Eukaryota</taxon>
        <taxon>Sar</taxon>
        <taxon>Stramenopiles</taxon>
        <taxon>Ochrophyta</taxon>
        <taxon>Bacillariophyta</taxon>
        <taxon>Bacillariophyceae</taxon>
        <taxon>Bacillariophycidae</taxon>
        <taxon>Naviculales</taxon>
        <taxon>Naviculaceae</taxon>
        <taxon>Seminavis</taxon>
    </lineage>
</organism>
<feature type="signal peptide" evidence="2">
    <location>
        <begin position="1"/>
        <end position="25"/>
    </location>
</feature>
<accession>A0A9N8DWF5</accession>
<evidence type="ECO:0000313" key="3">
    <source>
        <dbReference type="EMBL" id="CAB9507244.1"/>
    </source>
</evidence>
<keyword evidence="2" id="KW-0732">Signal</keyword>
<evidence type="ECO:0000256" key="2">
    <source>
        <dbReference type="SAM" id="SignalP"/>
    </source>
</evidence>
<keyword evidence="4" id="KW-1185">Reference proteome</keyword>
<name>A0A9N8DWF5_9STRA</name>
<protein>
    <submittedName>
        <fullName evidence="3">Uncharacterized protein</fullName>
    </submittedName>
</protein>
<gene>
    <name evidence="3" type="ORF">SEMRO_298_G111210.1</name>
</gene>
<dbReference type="OrthoDB" id="53203at2759"/>
<feature type="chain" id="PRO_5040144654" evidence="2">
    <location>
        <begin position="26"/>
        <end position="341"/>
    </location>
</feature>
<dbReference type="AlphaFoldDB" id="A0A9N8DWF5"/>
<evidence type="ECO:0000313" key="4">
    <source>
        <dbReference type="Proteomes" id="UP001153069"/>
    </source>
</evidence>
<sequence length="341" mass="37671">MRIPVPTALIWVLLLLHHCFAPAVSLSAPSYANNRHVCLLDSYQAARGPHFSALFDELFEQTGYNSKRVAFITVGSDDDENDDTSMLSLKDQMKDLEEELDLEICQLVTLSSMEIENGQRTVCDDQKALRDEIQSLNPSILWIGDHPNSNVLRYTLRIHNVDGIVHDLCGPATGRACLFVGEGAGALCSGANMAVASLRGDNSRAVPELQFRGLELLGPKRSVSFAKPQPRNIPELERLQNQLASMPLYDAEEDVTVWMNQQQVYVYSQQEGADTTSLVMNPYQKGAIEQYDSSSLPPAPPLSFSADDNNASSVARPCTGEPSEDPSRTVYTTQVEEGDYW</sequence>
<comment type="caution">
    <text evidence="3">The sequence shown here is derived from an EMBL/GenBank/DDBJ whole genome shotgun (WGS) entry which is preliminary data.</text>
</comment>
<dbReference type="Gene3D" id="3.40.50.880">
    <property type="match status" value="1"/>
</dbReference>
<dbReference type="Proteomes" id="UP001153069">
    <property type="component" value="Unassembled WGS sequence"/>
</dbReference>
<dbReference type="InterPro" id="IPR029062">
    <property type="entry name" value="Class_I_gatase-like"/>
</dbReference>
<reference evidence="3" key="1">
    <citation type="submission" date="2020-06" db="EMBL/GenBank/DDBJ databases">
        <authorList>
            <consortium name="Plant Systems Biology data submission"/>
        </authorList>
    </citation>
    <scope>NUCLEOTIDE SEQUENCE</scope>
    <source>
        <strain evidence="3">D6</strain>
    </source>
</reference>
<dbReference type="EMBL" id="CAICTM010000297">
    <property type="protein sequence ID" value="CAB9507244.1"/>
    <property type="molecule type" value="Genomic_DNA"/>
</dbReference>
<proteinExistence type="predicted"/>